<dbReference type="GO" id="GO:0000156">
    <property type="term" value="F:phosphorelay response regulator activity"/>
    <property type="evidence" value="ECO:0007669"/>
    <property type="project" value="InterPro"/>
</dbReference>
<protein>
    <submittedName>
        <fullName evidence="4">Response regulator transcription factor</fullName>
    </submittedName>
</protein>
<dbReference type="RefSeq" id="WP_218322150.1">
    <property type="nucleotide sequence ID" value="NZ_JAEEGC010000108.1"/>
</dbReference>
<sequence>MINIAICDDDIDEVKAIFSFVLKNMEELNTAFKIKTFNEGQDLIDHMNFDKENFDIVFLDIYMKASQGIDIARKIREFDKQCKIIFITVSHEHAIDSYEVRALYYILKPIDEEKLSAAIKIAIEELDKENKNIVIINKKGSYKIFYKDILYAESKARIVNIYLKSQEVITFYSKLEDFFYKLQDERFLKSHKSFIVNMDYILKIEDKSIFIDDYTKIPISSANLVKIKEIYFKYLLKYT</sequence>
<dbReference type="Pfam" id="PF04397">
    <property type="entry name" value="LytTR"/>
    <property type="match status" value="1"/>
</dbReference>
<reference evidence="4" key="1">
    <citation type="submission" date="2020-12" db="EMBL/GenBank/DDBJ databases">
        <title>Clostridium thailandense sp. nov., a novel acetogenic bacterium isolated from peat land soil in Thailand.</title>
        <authorList>
            <person name="Chaikitkaew S."/>
            <person name="Birkeland N.K."/>
        </authorList>
    </citation>
    <scope>NUCLEOTIDE SEQUENCE</scope>
    <source>
        <strain evidence="4">PL3</strain>
    </source>
</reference>
<feature type="modified residue" description="4-aspartylphosphate" evidence="1">
    <location>
        <position position="60"/>
    </location>
</feature>
<feature type="domain" description="HTH LytTR-type" evidence="3">
    <location>
        <begin position="133"/>
        <end position="233"/>
    </location>
</feature>
<dbReference type="EMBL" id="JAEEGC010000108">
    <property type="protein sequence ID" value="MBV7275093.1"/>
    <property type="molecule type" value="Genomic_DNA"/>
</dbReference>
<organism evidence="4 5">
    <name type="scientific">Clostridium thailandense</name>
    <dbReference type="NCBI Taxonomy" id="2794346"/>
    <lineage>
        <taxon>Bacteria</taxon>
        <taxon>Bacillati</taxon>
        <taxon>Bacillota</taxon>
        <taxon>Clostridia</taxon>
        <taxon>Eubacteriales</taxon>
        <taxon>Clostridiaceae</taxon>
        <taxon>Clostridium</taxon>
    </lineage>
</organism>
<comment type="caution">
    <text evidence="4">The sequence shown here is derived from an EMBL/GenBank/DDBJ whole genome shotgun (WGS) entry which is preliminary data.</text>
</comment>
<keyword evidence="5" id="KW-1185">Reference proteome</keyword>
<dbReference type="PANTHER" id="PTHR37299">
    <property type="entry name" value="TRANSCRIPTIONAL REGULATOR-RELATED"/>
    <property type="match status" value="1"/>
</dbReference>
<evidence type="ECO:0000313" key="5">
    <source>
        <dbReference type="Proteomes" id="UP000694308"/>
    </source>
</evidence>
<dbReference type="SMART" id="SM00448">
    <property type="entry name" value="REC"/>
    <property type="match status" value="1"/>
</dbReference>
<accession>A0A949TYR6</accession>
<dbReference type="InterPro" id="IPR046947">
    <property type="entry name" value="LytR-like"/>
</dbReference>
<dbReference type="PROSITE" id="PS50930">
    <property type="entry name" value="HTH_LYTTR"/>
    <property type="match status" value="1"/>
</dbReference>
<name>A0A949TYR6_9CLOT</name>
<evidence type="ECO:0000256" key="1">
    <source>
        <dbReference type="PROSITE-ProRule" id="PRU00169"/>
    </source>
</evidence>
<gene>
    <name evidence="4" type="ORF">I6U48_19515</name>
</gene>
<dbReference type="InterPro" id="IPR007492">
    <property type="entry name" value="LytTR_DNA-bd_dom"/>
</dbReference>
<dbReference type="Pfam" id="PF00072">
    <property type="entry name" value="Response_reg"/>
    <property type="match status" value="1"/>
</dbReference>
<evidence type="ECO:0000259" key="2">
    <source>
        <dbReference type="PROSITE" id="PS50110"/>
    </source>
</evidence>
<evidence type="ECO:0000313" key="4">
    <source>
        <dbReference type="EMBL" id="MBV7275093.1"/>
    </source>
</evidence>
<dbReference type="InterPro" id="IPR001789">
    <property type="entry name" value="Sig_transdc_resp-reg_receiver"/>
</dbReference>
<dbReference type="SMART" id="SM00850">
    <property type="entry name" value="LytTR"/>
    <property type="match status" value="1"/>
</dbReference>
<dbReference type="AlphaFoldDB" id="A0A949TYR6"/>
<feature type="domain" description="Response regulatory" evidence="2">
    <location>
        <begin position="3"/>
        <end position="123"/>
    </location>
</feature>
<dbReference type="PANTHER" id="PTHR37299:SF1">
    <property type="entry name" value="STAGE 0 SPORULATION PROTEIN A HOMOLOG"/>
    <property type="match status" value="1"/>
</dbReference>
<dbReference type="GO" id="GO:0003677">
    <property type="term" value="F:DNA binding"/>
    <property type="evidence" value="ECO:0007669"/>
    <property type="project" value="InterPro"/>
</dbReference>
<dbReference type="PROSITE" id="PS50110">
    <property type="entry name" value="RESPONSE_REGULATORY"/>
    <property type="match status" value="1"/>
</dbReference>
<keyword evidence="1" id="KW-0597">Phosphoprotein</keyword>
<dbReference type="Proteomes" id="UP000694308">
    <property type="component" value="Unassembled WGS sequence"/>
</dbReference>
<evidence type="ECO:0000259" key="3">
    <source>
        <dbReference type="PROSITE" id="PS50930"/>
    </source>
</evidence>
<proteinExistence type="predicted"/>